<dbReference type="PROSITE" id="PS50222">
    <property type="entry name" value="EF_HAND_2"/>
    <property type="match status" value="4"/>
</dbReference>
<dbReference type="EnsemblPlants" id="AUR62013838-RA">
    <property type="protein sequence ID" value="AUR62013838-RA:cds"/>
    <property type="gene ID" value="AUR62013838"/>
</dbReference>
<proteinExistence type="predicted"/>
<dbReference type="InterPro" id="IPR011992">
    <property type="entry name" value="EF-hand-dom_pair"/>
</dbReference>
<organism evidence="5 6">
    <name type="scientific">Chenopodium quinoa</name>
    <name type="common">Quinoa</name>
    <dbReference type="NCBI Taxonomy" id="63459"/>
    <lineage>
        <taxon>Eukaryota</taxon>
        <taxon>Viridiplantae</taxon>
        <taxon>Streptophyta</taxon>
        <taxon>Embryophyta</taxon>
        <taxon>Tracheophyta</taxon>
        <taxon>Spermatophyta</taxon>
        <taxon>Magnoliopsida</taxon>
        <taxon>eudicotyledons</taxon>
        <taxon>Gunneridae</taxon>
        <taxon>Pentapetalae</taxon>
        <taxon>Caryophyllales</taxon>
        <taxon>Chenopodiaceae</taxon>
        <taxon>Chenopodioideae</taxon>
        <taxon>Atripliceae</taxon>
        <taxon>Chenopodium</taxon>
    </lineage>
</organism>
<evidence type="ECO:0000313" key="6">
    <source>
        <dbReference type="Proteomes" id="UP000596660"/>
    </source>
</evidence>
<dbReference type="OMA" id="RFDSNKD"/>
<dbReference type="SMR" id="A0A803LIP1"/>
<dbReference type="RefSeq" id="XP_021756516.1">
    <property type="nucleotide sequence ID" value="XM_021900824.1"/>
</dbReference>
<dbReference type="Gramene" id="AUR62013838-RA">
    <property type="protein sequence ID" value="AUR62013838-RA:cds"/>
    <property type="gene ID" value="AUR62013838"/>
</dbReference>
<evidence type="ECO:0000259" key="4">
    <source>
        <dbReference type="PROSITE" id="PS50222"/>
    </source>
</evidence>
<dbReference type="InterPro" id="IPR018247">
    <property type="entry name" value="EF_Hand_1_Ca_BS"/>
</dbReference>
<dbReference type="PANTHER" id="PTHR10891">
    <property type="entry name" value="EF-HAND CALCIUM-BINDING DOMAIN CONTAINING PROTEIN"/>
    <property type="match status" value="1"/>
</dbReference>
<dbReference type="GO" id="GO:0005509">
    <property type="term" value="F:calcium ion binding"/>
    <property type="evidence" value="ECO:0007669"/>
    <property type="project" value="InterPro"/>
</dbReference>
<keyword evidence="2" id="KW-0677">Repeat</keyword>
<accession>A0A803LIP1</accession>
<reference evidence="5" key="2">
    <citation type="submission" date="2021-03" db="UniProtKB">
        <authorList>
            <consortium name="EnsemblPlants"/>
        </authorList>
    </citation>
    <scope>IDENTIFICATION</scope>
</reference>
<name>A0A803LIP1_CHEQI</name>
<dbReference type="Proteomes" id="UP000596660">
    <property type="component" value="Unplaced"/>
</dbReference>
<evidence type="ECO:0000256" key="3">
    <source>
        <dbReference type="ARBA" id="ARBA00022837"/>
    </source>
</evidence>
<dbReference type="GeneID" id="110721633"/>
<feature type="domain" description="EF-hand" evidence="4">
    <location>
        <begin position="148"/>
        <end position="183"/>
    </location>
</feature>
<keyword evidence="6" id="KW-1185">Reference proteome</keyword>
<dbReference type="OrthoDB" id="26525at2759"/>
<dbReference type="CDD" id="cd00051">
    <property type="entry name" value="EFh"/>
    <property type="match status" value="1"/>
</dbReference>
<feature type="domain" description="EF-hand" evidence="4">
    <location>
        <begin position="112"/>
        <end position="147"/>
    </location>
</feature>
<dbReference type="FunFam" id="1.10.238.10:FF:000001">
    <property type="entry name" value="Calmodulin 1"/>
    <property type="match status" value="1"/>
</dbReference>
<dbReference type="AlphaFoldDB" id="A0A803LIP1"/>
<dbReference type="PROSITE" id="PS00018">
    <property type="entry name" value="EF_HAND_1"/>
    <property type="match status" value="3"/>
</dbReference>
<keyword evidence="1" id="KW-0479">Metal-binding</keyword>
<sequence length="184" mass="21311">MSTVKFLDFQYGRSKFSKNSKRLFSFSNKQYSNILPVFLPSTDEMRQVFDRFDKNKDGKISQEEYKAILRAMGKDESAVSEVSKIFQVADSNKDGYIDFKEFMALHKDGGGVRTMDIRNAFRVFDLDEDGKISAEEVHEMFKRLGERCTLADCKNMVRAADTDGDGFINMNEFIVMMTRNMTRY</sequence>
<evidence type="ECO:0000256" key="2">
    <source>
        <dbReference type="ARBA" id="ARBA00022737"/>
    </source>
</evidence>
<evidence type="ECO:0000256" key="1">
    <source>
        <dbReference type="ARBA" id="ARBA00022723"/>
    </source>
</evidence>
<dbReference type="InterPro" id="IPR002048">
    <property type="entry name" value="EF_hand_dom"/>
</dbReference>
<gene>
    <name evidence="5" type="primary">LOC110721633</name>
</gene>
<protein>
    <recommendedName>
        <fullName evidence="4">EF-hand domain-containing protein</fullName>
    </recommendedName>
</protein>
<reference evidence="5" key="1">
    <citation type="journal article" date="2017" name="Nature">
        <title>The genome of Chenopodium quinoa.</title>
        <authorList>
            <person name="Jarvis D.E."/>
            <person name="Ho Y.S."/>
            <person name="Lightfoot D.J."/>
            <person name="Schmoeckel S.M."/>
            <person name="Li B."/>
            <person name="Borm T.J.A."/>
            <person name="Ohyanagi H."/>
            <person name="Mineta K."/>
            <person name="Michell C.T."/>
            <person name="Saber N."/>
            <person name="Kharbatia N.M."/>
            <person name="Rupper R.R."/>
            <person name="Sharp A.R."/>
            <person name="Dally N."/>
            <person name="Boughton B.A."/>
            <person name="Woo Y.H."/>
            <person name="Gao G."/>
            <person name="Schijlen E.G.W.M."/>
            <person name="Guo X."/>
            <person name="Momin A.A."/>
            <person name="Negrao S."/>
            <person name="Al-Babili S."/>
            <person name="Gehring C."/>
            <person name="Roessner U."/>
            <person name="Jung C."/>
            <person name="Murphy K."/>
            <person name="Arold S.T."/>
            <person name="Gojobori T."/>
            <person name="van der Linden C.G."/>
            <person name="van Loo E.N."/>
            <person name="Jellen E.N."/>
            <person name="Maughan P.J."/>
            <person name="Tester M."/>
        </authorList>
    </citation>
    <scope>NUCLEOTIDE SEQUENCE [LARGE SCALE GENOMIC DNA]</scope>
    <source>
        <strain evidence="5">cv. PI 614886</strain>
    </source>
</reference>
<dbReference type="Pfam" id="PF13499">
    <property type="entry name" value="EF-hand_7"/>
    <property type="match status" value="2"/>
</dbReference>
<evidence type="ECO:0000313" key="5">
    <source>
        <dbReference type="EnsemblPlants" id="AUR62013838-RA:cds"/>
    </source>
</evidence>
<feature type="domain" description="EF-hand" evidence="4">
    <location>
        <begin position="77"/>
        <end position="111"/>
    </location>
</feature>
<dbReference type="InterPro" id="IPR039647">
    <property type="entry name" value="EF_hand_pair_protein_CML-like"/>
</dbReference>
<dbReference type="Gene3D" id="1.10.238.10">
    <property type="entry name" value="EF-hand"/>
    <property type="match status" value="2"/>
</dbReference>
<feature type="domain" description="EF-hand" evidence="4">
    <location>
        <begin position="40"/>
        <end position="75"/>
    </location>
</feature>
<dbReference type="SMART" id="SM00054">
    <property type="entry name" value="EFh"/>
    <property type="match status" value="4"/>
</dbReference>
<dbReference type="SUPFAM" id="SSF47473">
    <property type="entry name" value="EF-hand"/>
    <property type="match status" value="1"/>
</dbReference>
<dbReference type="GO" id="GO:0005739">
    <property type="term" value="C:mitochondrion"/>
    <property type="evidence" value="ECO:0007669"/>
    <property type="project" value="EnsemblPlants"/>
</dbReference>
<keyword evidence="3" id="KW-0106">Calcium</keyword>
<dbReference type="KEGG" id="cqi:110721633"/>